<dbReference type="Proteomes" id="UP000051330">
    <property type="component" value="Unassembled WGS sequence"/>
</dbReference>
<proteinExistence type="predicted"/>
<keyword evidence="1" id="KW-1003">Cell membrane</keyword>
<protein>
    <submittedName>
        <fullName evidence="6">Uncharacterized protein</fullName>
    </submittedName>
</protein>
<organism evidence="6 7">
    <name type="scientific">Schleiferilactobacillus perolens DSM 12744</name>
    <dbReference type="NCBI Taxonomy" id="1423792"/>
    <lineage>
        <taxon>Bacteria</taxon>
        <taxon>Bacillati</taxon>
        <taxon>Bacillota</taxon>
        <taxon>Bacilli</taxon>
        <taxon>Lactobacillales</taxon>
        <taxon>Lactobacillaceae</taxon>
        <taxon>Schleiferilactobacillus</taxon>
    </lineage>
</organism>
<evidence type="ECO:0000313" key="6">
    <source>
        <dbReference type="EMBL" id="KRL13129.1"/>
    </source>
</evidence>
<dbReference type="AlphaFoldDB" id="A0A0R1N037"/>
<keyword evidence="7" id="KW-1185">Reference proteome</keyword>
<evidence type="ECO:0000256" key="4">
    <source>
        <dbReference type="ARBA" id="ARBA00023136"/>
    </source>
</evidence>
<name>A0A0R1N037_9LACO</name>
<keyword evidence="4 5" id="KW-0472">Membrane</keyword>
<feature type="transmembrane region" description="Helical" evidence="5">
    <location>
        <begin position="107"/>
        <end position="126"/>
    </location>
</feature>
<feature type="transmembrane region" description="Helical" evidence="5">
    <location>
        <begin position="77"/>
        <end position="95"/>
    </location>
</feature>
<dbReference type="EMBL" id="AZEC01000005">
    <property type="protein sequence ID" value="KRL13129.1"/>
    <property type="molecule type" value="Genomic_DNA"/>
</dbReference>
<feature type="transmembrane region" description="Helical" evidence="5">
    <location>
        <begin position="17"/>
        <end position="39"/>
    </location>
</feature>
<keyword evidence="3 5" id="KW-1133">Transmembrane helix</keyword>
<feature type="transmembrane region" description="Helical" evidence="5">
    <location>
        <begin position="51"/>
        <end position="71"/>
    </location>
</feature>
<accession>A0A0R1N037</accession>
<keyword evidence="2 5" id="KW-0812">Transmembrane</keyword>
<reference evidence="6 7" key="1">
    <citation type="journal article" date="2015" name="Genome Announc.">
        <title>Expanding the biotechnology potential of lactobacilli through comparative genomics of 213 strains and associated genera.</title>
        <authorList>
            <person name="Sun Z."/>
            <person name="Harris H.M."/>
            <person name="McCann A."/>
            <person name="Guo C."/>
            <person name="Argimon S."/>
            <person name="Zhang W."/>
            <person name="Yang X."/>
            <person name="Jeffery I.B."/>
            <person name="Cooney J.C."/>
            <person name="Kagawa T.F."/>
            <person name="Liu W."/>
            <person name="Song Y."/>
            <person name="Salvetti E."/>
            <person name="Wrobel A."/>
            <person name="Rasinkangas P."/>
            <person name="Parkhill J."/>
            <person name="Rea M.C."/>
            <person name="O'Sullivan O."/>
            <person name="Ritari J."/>
            <person name="Douillard F.P."/>
            <person name="Paul Ross R."/>
            <person name="Yang R."/>
            <person name="Briner A.E."/>
            <person name="Felis G.E."/>
            <person name="de Vos W.M."/>
            <person name="Barrangou R."/>
            <person name="Klaenhammer T.R."/>
            <person name="Caufield P.W."/>
            <person name="Cui Y."/>
            <person name="Zhang H."/>
            <person name="O'Toole P.W."/>
        </authorList>
    </citation>
    <scope>NUCLEOTIDE SEQUENCE [LARGE SCALE GENOMIC DNA]</scope>
    <source>
        <strain evidence="6 7">DSM 12744</strain>
    </source>
</reference>
<dbReference type="InterPro" id="IPR010899">
    <property type="entry name" value="UPF0344"/>
</dbReference>
<sequence>MSLLTVYDGVKELMDMIWLWVHLAAWLILAVVVAIGLLGKADKLTPWAMTARLLYVVSIISGVILLLRVWSYNPVGSAIKVVLALVLIAVIEIAFARKQRQQLPANMLWLVFGCCLIVGIFGLWLAQGRPFIG</sequence>
<dbReference type="STRING" id="1423792.FD09_GL002673"/>
<evidence type="ECO:0000256" key="3">
    <source>
        <dbReference type="ARBA" id="ARBA00022989"/>
    </source>
</evidence>
<comment type="caution">
    <text evidence="6">The sequence shown here is derived from an EMBL/GenBank/DDBJ whole genome shotgun (WGS) entry which is preliminary data.</text>
</comment>
<dbReference type="Pfam" id="PF07457">
    <property type="entry name" value="DUF1516"/>
    <property type="match status" value="1"/>
</dbReference>
<gene>
    <name evidence="6" type="ORF">FD09_GL002673</name>
</gene>
<evidence type="ECO:0000256" key="2">
    <source>
        <dbReference type="ARBA" id="ARBA00022692"/>
    </source>
</evidence>
<evidence type="ECO:0000313" key="7">
    <source>
        <dbReference type="Proteomes" id="UP000051330"/>
    </source>
</evidence>
<dbReference type="PATRIC" id="fig|1423792.3.peg.2725"/>
<evidence type="ECO:0000256" key="1">
    <source>
        <dbReference type="ARBA" id="ARBA00022475"/>
    </source>
</evidence>
<evidence type="ECO:0000256" key="5">
    <source>
        <dbReference type="SAM" id="Phobius"/>
    </source>
</evidence>